<feature type="compositionally biased region" description="Basic and acidic residues" evidence="1">
    <location>
        <begin position="73"/>
        <end position="115"/>
    </location>
</feature>
<dbReference type="Proteomes" id="UP001310594">
    <property type="component" value="Unassembled WGS sequence"/>
</dbReference>
<evidence type="ECO:0000313" key="2">
    <source>
        <dbReference type="EMBL" id="KAK5704161.1"/>
    </source>
</evidence>
<name>A0AAN7VUI3_9PEZI</name>
<reference evidence="2" key="1">
    <citation type="submission" date="2023-08" db="EMBL/GenBank/DDBJ databases">
        <title>Black Yeasts Isolated from many extreme environments.</title>
        <authorList>
            <person name="Coleine C."/>
            <person name="Stajich J.E."/>
            <person name="Selbmann L."/>
        </authorList>
    </citation>
    <scope>NUCLEOTIDE SEQUENCE</scope>
    <source>
        <strain evidence="2">CCFEE 5810</strain>
    </source>
</reference>
<dbReference type="EMBL" id="JAVRQU010000004">
    <property type="protein sequence ID" value="KAK5704161.1"/>
    <property type="molecule type" value="Genomic_DNA"/>
</dbReference>
<accession>A0AAN7VUI3</accession>
<comment type="caution">
    <text evidence="2">The sequence shown here is derived from an EMBL/GenBank/DDBJ whole genome shotgun (WGS) entry which is preliminary data.</text>
</comment>
<protein>
    <submittedName>
        <fullName evidence="2">Uncharacterized protein</fullName>
    </submittedName>
</protein>
<organism evidence="2 3">
    <name type="scientific">Elasticomyces elasticus</name>
    <dbReference type="NCBI Taxonomy" id="574655"/>
    <lineage>
        <taxon>Eukaryota</taxon>
        <taxon>Fungi</taxon>
        <taxon>Dikarya</taxon>
        <taxon>Ascomycota</taxon>
        <taxon>Pezizomycotina</taxon>
        <taxon>Dothideomycetes</taxon>
        <taxon>Dothideomycetidae</taxon>
        <taxon>Mycosphaerellales</taxon>
        <taxon>Teratosphaeriaceae</taxon>
        <taxon>Elasticomyces</taxon>
    </lineage>
</organism>
<gene>
    <name evidence="2" type="ORF">LTR97_003174</name>
</gene>
<feature type="region of interest" description="Disordered" evidence="1">
    <location>
        <begin position="60"/>
        <end position="122"/>
    </location>
</feature>
<evidence type="ECO:0000313" key="3">
    <source>
        <dbReference type="Proteomes" id="UP001310594"/>
    </source>
</evidence>
<dbReference type="AlphaFoldDB" id="A0AAN7VUI3"/>
<sequence>MAGYPPYQWRADGGYLQLPPPPHQLPPDMFMYSNQQTYWPPWQFMPGPIGIYGLAQPTAPRRTIPILPPPPPAEKKEVTKEEEPKKEDGKKDDGKKDEKKEEPKDDDKAKSESSKKLNPWGPPTLMPGTNYMFATETLMLHIFKRASKIWLPKYHDQALEFKIFKANTQKTVRQMIEHTMGAMNAAEGAEKCKGWAATECIEIGEAKFTKGTTIEYSSDKAKSTFEACGWNGRRGKDLPPVWIAIHKI</sequence>
<evidence type="ECO:0000256" key="1">
    <source>
        <dbReference type="SAM" id="MobiDB-lite"/>
    </source>
</evidence>
<proteinExistence type="predicted"/>